<proteinExistence type="predicted"/>
<protein>
    <submittedName>
        <fullName evidence="1">Uncharacterized protein</fullName>
    </submittedName>
</protein>
<dbReference type="EMBL" id="UPXX01000031">
    <property type="protein sequence ID" value="VBB46121.1"/>
    <property type="molecule type" value="Genomic_DNA"/>
</dbReference>
<sequence>MTKQISFTKYENLVLPHFRDKLNKAESTEDVKKFFVQSAADLMDKILEGAVELENEDIALLPDQPPHYKISKRLLSLAPFKDIWGESDLARVFERLSESAMNRYRHLQKHPEKTDSKIRM</sequence>
<organism evidence="1">
    <name type="scientific">Uncultured Desulfatiglans sp</name>
    <dbReference type="NCBI Taxonomy" id="1748965"/>
    <lineage>
        <taxon>Bacteria</taxon>
        <taxon>Pseudomonadati</taxon>
        <taxon>Thermodesulfobacteriota</taxon>
        <taxon>Desulfobacteria</taxon>
        <taxon>Desulfatiglandales</taxon>
        <taxon>Desulfatiglandaceae</taxon>
        <taxon>Desulfatiglans</taxon>
        <taxon>environmental samples</taxon>
    </lineage>
</organism>
<evidence type="ECO:0000313" key="1">
    <source>
        <dbReference type="EMBL" id="VBB46121.1"/>
    </source>
</evidence>
<name>A0A653ADI5_UNCDX</name>
<accession>A0A653ADI5</accession>
<gene>
    <name evidence="1" type="ORF">TRIP_B40039</name>
</gene>
<dbReference type="AlphaFoldDB" id="A0A653ADI5"/>
<reference evidence="1" key="1">
    <citation type="submission" date="2018-07" db="EMBL/GenBank/DDBJ databases">
        <authorList>
            <consortium name="Genoscope - CEA"/>
            <person name="William W."/>
        </authorList>
    </citation>
    <scope>NUCLEOTIDE SEQUENCE</scope>
    <source>
        <strain evidence="1">IK1</strain>
    </source>
</reference>